<evidence type="ECO:0000256" key="1">
    <source>
        <dbReference type="SAM" id="MobiDB-lite"/>
    </source>
</evidence>
<keyword evidence="3" id="KW-1185">Reference proteome</keyword>
<evidence type="ECO:0000313" key="2">
    <source>
        <dbReference type="EMBL" id="KAK0960596.1"/>
    </source>
</evidence>
<accession>A0AAN6K187</accession>
<evidence type="ECO:0000313" key="3">
    <source>
        <dbReference type="Proteomes" id="UP001175353"/>
    </source>
</evidence>
<reference evidence="2" key="1">
    <citation type="submission" date="2023-06" db="EMBL/GenBank/DDBJ databases">
        <title>Black Yeasts Isolated from many extreme environments.</title>
        <authorList>
            <person name="Coleine C."/>
            <person name="Stajich J.E."/>
            <person name="Selbmann L."/>
        </authorList>
    </citation>
    <scope>NUCLEOTIDE SEQUENCE</scope>
    <source>
        <strain evidence="2">CCFEE 5200</strain>
    </source>
</reference>
<comment type="caution">
    <text evidence="2">The sequence shown here is derived from an EMBL/GenBank/DDBJ whole genome shotgun (WGS) entry which is preliminary data.</text>
</comment>
<dbReference type="EMBL" id="JAUJLE010000328">
    <property type="protein sequence ID" value="KAK0960596.1"/>
    <property type="molecule type" value="Genomic_DNA"/>
</dbReference>
<protein>
    <submittedName>
        <fullName evidence="2">Uncharacterized protein</fullName>
    </submittedName>
</protein>
<feature type="compositionally biased region" description="Polar residues" evidence="1">
    <location>
        <begin position="59"/>
        <end position="76"/>
    </location>
</feature>
<dbReference type="AlphaFoldDB" id="A0AAN6K187"/>
<gene>
    <name evidence="2" type="ORF">LTR91_020284</name>
</gene>
<sequence length="209" mass="23062">MEETLHDQFDVEDRMADKRIDSTSDTSVAVADQALDNSYNAAAIRDPYLAKLKGDSQHSPKPTISAQHTRASPSRLAMTTQRKTILTATFGEYARLNPALIASYGGEANIEKMISTNIQQANAAGFDVDNIAINPEDPADSIKRFEAKLRSREWDGLLVGWGIRGNQSYTVLFEAAVNVAREVAPQTRLLFGNAPDDMFATIQRNFPEK</sequence>
<proteinExistence type="predicted"/>
<name>A0AAN6K187_9PEZI</name>
<organism evidence="2 3">
    <name type="scientific">Friedmanniomyces endolithicus</name>
    <dbReference type="NCBI Taxonomy" id="329885"/>
    <lineage>
        <taxon>Eukaryota</taxon>
        <taxon>Fungi</taxon>
        <taxon>Dikarya</taxon>
        <taxon>Ascomycota</taxon>
        <taxon>Pezizomycotina</taxon>
        <taxon>Dothideomycetes</taxon>
        <taxon>Dothideomycetidae</taxon>
        <taxon>Mycosphaerellales</taxon>
        <taxon>Teratosphaeriaceae</taxon>
        <taxon>Friedmanniomyces</taxon>
    </lineage>
</organism>
<feature type="region of interest" description="Disordered" evidence="1">
    <location>
        <begin position="52"/>
        <end position="76"/>
    </location>
</feature>
<dbReference type="Proteomes" id="UP001175353">
    <property type="component" value="Unassembled WGS sequence"/>
</dbReference>